<proteinExistence type="predicted"/>
<sequence>MRNPLACASIPGTDRSSHAGVPMPTINRRVRPASVVLVTAAVFLTGTTSGVSSAVASSSVRSTLIGNLHSGKCLEILGYSTADWAQAGQWTCHGGNNQQWNYSYTTGLIQNVHSGKCLEILGWSTAEGAVAGQWTCHGGNNQRWYMNTSNGLIGNLHSGKCLEVLGWSTADWARVGQWTCHGGNNQRWGW</sequence>
<evidence type="ECO:0000256" key="1">
    <source>
        <dbReference type="SAM" id="MobiDB-lite"/>
    </source>
</evidence>
<evidence type="ECO:0000259" key="2">
    <source>
        <dbReference type="SMART" id="SM00458"/>
    </source>
</evidence>
<dbReference type="InterPro" id="IPR035992">
    <property type="entry name" value="Ricin_B-like_lectins"/>
</dbReference>
<name>A0ABN3RTS1_9ACTN</name>
<feature type="region of interest" description="Disordered" evidence="1">
    <location>
        <begin position="1"/>
        <end position="22"/>
    </location>
</feature>
<dbReference type="SUPFAM" id="SSF50370">
    <property type="entry name" value="Ricin B-like lectins"/>
    <property type="match status" value="1"/>
</dbReference>
<dbReference type="PROSITE" id="PS50231">
    <property type="entry name" value="RICIN_B_LECTIN"/>
    <property type="match status" value="1"/>
</dbReference>
<dbReference type="Gene3D" id="2.80.10.50">
    <property type="match status" value="3"/>
</dbReference>
<keyword evidence="4" id="KW-1185">Reference proteome</keyword>
<gene>
    <name evidence="3" type="ORF">GCM10010412_032970</name>
</gene>
<dbReference type="EMBL" id="BAAATE010000007">
    <property type="protein sequence ID" value="GAA2660525.1"/>
    <property type="molecule type" value="Genomic_DNA"/>
</dbReference>
<dbReference type="CDD" id="cd00161">
    <property type="entry name" value="beta-trefoil_Ricin-like"/>
    <property type="match status" value="1"/>
</dbReference>
<feature type="domain" description="Ricin B lectin" evidence="2">
    <location>
        <begin position="60"/>
        <end position="190"/>
    </location>
</feature>
<dbReference type="InterPro" id="IPR000772">
    <property type="entry name" value="Ricin_B_lectin"/>
</dbReference>
<dbReference type="Pfam" id="PF00652">
    <property type="entry name" value="Ricin_B_lectin"/>
    <property type="match status" value="1"/>
</dbReference>
<dbReference type="SMART" id="SM00458">
    <property type="entry name" value="RICIN"/>
    <property type="match status" value="1"/>
</dbReference>
<accession>A0ABN3RTS1</accession>
<organism evidence="3 4">
    <name type="scientific">Nonomuraea recticatena</name>
    <dbReference type="NCBI Taxonomy" id="46178"/>
    <lineage>
        <taxon>Bacteria</taxon>
        <taxon>Bacillati</taxon>
        <taxon>Actinomycetota</taxon>
        <taxon>Actinomycetes</taxon>
        <taxon>Streptosporangiales</taxon>
        <taxon>Streptosporangiaceae</taxon>
        <taxon>Nonomuraea</taxon>
    </lineage>
</organism>
<dbReference type="Proteomes" id="UP001501666">
    <property type="component" value="Unassembled WGS sequence"/>
</dbReference>
<reference evidence="3 4" key="1">
    <citation type="journal article" date="2019" name="Int. J. Syst. Evol. Microbiol.">
        <title>The Global Catalogue of Microorganisms (GCM) 10K type strain sequencing project: providing services to taxonomists for standard genome sequencing and annotation.</title>
        <authorList>
            <consortium name="The Broad Institute Genomics Platform"/>
            <consortium name="The Broad Institute Genome Sequencing Center for Infectious Disease"/>
            <person name="Wu L."/>
            <person name="Ma J."/>
        </authorList>
    </citation>
    <scope>NUCLEOTIDE SEQUENCE [LARGE SCALE GENOMIC DNA]</scope>
    <source>
        <strain evidence="3 4">JCM 6835</strain>
    </source>
</reference>
<protein>
    <recommendedName>
        <fullName evidence="2">Ricin B lectin domain-containing protein</fullName>
    </recommendedName>
</protein>
<comment type="caution">
    <text evidence="3">The sequence shown here is derived from an EMBL/GenBank/DDBJ whole genome shotgun (WGS) entry which is preliminary data.</text>
</comment>
<evidence type="ECO:0000313" key="4">
    <source>
        <dbReference type="Proteomes" id="UP001501666"/>
    </source>
</evidence>
<evidence type="ECO:0000313" key="3">
    <source>
        <dbReference type="EMBL" id="GAA2660525.1"/>
    </source>
</evidence>